<gene>
    <name evidence="2" type="ORF">FTV88_0548</name>
</gene>
<keyword evidence="1" id="KW-1133">Transmembrane helix</keyword>
<name>A0A5Q2MWL4_9FIRM</name>
<evidence type="ECO:0000313" key="2">
    <source>
        <dbReference type="EMBL" id="QGG46727.1"/>
    </source>
</evidence>
<dbReference type="EMBL" id="CP045875">
    <property type="protein sequence ID" value="QGG46727.1"/>
    <property type="molecule type" value="Genomic_DNA"/>
</dbReference>
<feature type="transmembrane region" description="Helical" evidence="1">
    <location>
        <begin position="25"/>
        <end position="44"/>
    </location>
</feature>
<dbReference type="RefSeq" id="WP_170285768.1">
    <property type="nucleotide sequence ID" value="NZ_CP045875.1"/>
</dbReference>
<proteinExistence type="predicted"/>
<accession>A0A5Q2MWL4</accession>
<reference evidence="3" key="1">
    <citation type="submission" date="2019-11" db="EMBL/GenBank/DDBJ databases">
        <title>Genome sequence of Heliorestis convoluta strain HH, an alkaliphilic and minimalistic phototrophic bacterium from a soda lake in Egypt.</title>
        <authorList>
            <person name="Dewey E.D."/>
            <person name="Stokes L.M."/>
            <person name="Burchell B.M."/>
            <person name="Shaffer K.N."/>
            <person name="Huntington A.M."/>
            <person name="Baker J.M."/>
            <person name="Nadendla S."/>
            <person name="Giglio M.G."/>
            <person name="Touchman J.W."/>
            <person name="Blankenship R.E."/>
            <person name="Madigan M.T."/>
            <person name="Sattley W.M."/>
        </authorList>
    </citation>
    <scope>NUCLEOTIDE SEQUENCE [LARGE SCALE GENOMIC DNA]</scope>
    <source>
        <strain evidence="3">HH</strain>
    </source>
</reference>
<dbReference type="KEGG" id="hcv:FTV88_0548"/>
<protein>
    <submittedName>
        <fullName evidence="2">Uncharacterized protein</fullName>
    </submittedName>
</protein>
<keyword evidence="1" id="KW-0812">Transmembrane</keyword>
<dbReference type="AlphaFoldDB" id="A0A5Q2MWL4"/>
<organism evidence="2 3">
    <name type="scientific">Heliorestis convoluta</name>
    <dbReference type="NCBI Taxonomy" id="356322"/>
    <lineage>
        <taxon>Bacteria</taxon>
        <taxon>Bacillati</taxon>
        <taxon>Bacillota</taxon>
        <taxon>Clostridia</taxon>
        <taxon>Eubacteriales</taxon>
        <taxon>Heliobacteriaceae</taxon>
        <taxon>Heliorestis</taxon>
    </lineage>
</organism>
<evidence type="ECO:0000313" key="3">
    <source>
        <dbReference type="Proteomes" id="UP000366051"/>
    </source>
</evidence>
<keyword evidence="3" id="KW-1185">Reference proteome</keyword>
<evidence type="ECO:0000256" key="1">
    <source>
        <dbReference type="SAM" id="Phobius"/>
    </source>
</evidence>
<dbReference type="Proteomes" id="UP000366051">
    <property type="component" value="Chromosome"/>
</dbReference>
<keyword evidence="1" id="KW-0472">Membrane</keyword>
<sequence length="46" mass="5441">MDNNAEKTKQNALDGTTWEFLNVGWWVWHVVAIALVFYLGHLLWPR</sequence>